<sequence length="158" mass="18170">MCWRCDHPDATTEDYLEELQATIRDHGWAVQFVESENRPFAYTIGLHDHDLPELLITGLRPEVSASVLNSIAHMIVDDGTTLEPAMHVDFEDRFLIEVVEVEHPDVHLKFGVRLFGPRIRAFQLVWADNHGRFPWEPGWGHGRRRQPVLGVRTELSSP</sequence>
<reference evidence="1" key="1">
    <citation type="submission" date="2022-08" db="EMBL/GenBank/DDBJ databases">
        <title>Whole genome sequencing of non-tuberculosis mycobacteria type-strains.</title>
        <authorList>
            <person name="Igarashi Y."/>
            <person name="Osugi A."/>
            <person name="Mitarai S."/>
        </authorList>
    </citation>
    <scope>NUCLEOTIDE SEQUENCE</scope>
    <source>
        <strain evidence="1">JCM 16369</strain>
    </source>
</reference>
<evidence type="ECO:0000313" key="1">
    <source>
        <dbReference type="EMBL" id="ULN41492.1"/>
    </source>
</evidence>
<dbReference type="Proteomes" id="UP001055337">
    <property type="component" value="Chromosome"/>
</dbReference>
<proteinExistence type="predicted"/>
<name>A0ABY3TRB1_9MYCO</name>
<dbReference type="RefSeq" id="WP_240178061.1">
    <property type="nucleotide sequence ID" value="NZ_CP092362.2"/>
</dbReference>
<keyword evidence="2" id="KW-1185">Reference proteome</keyword>
<gene>
    <name evidence="1" type="ORF">MI149_28705</name>
</gene>
<protein>
    <submittedName>
        <fullName evidence="1">DUF4262 domain-containing protein</fullName>
    </submittedName>
</protein>
<dbReference type="InterPro" id="IPR025358">
    <property type="entry name" value="DUF4262"/>
</dbReference>
<dbReference type="EMBL" id="CP092362">
    <property type="protein sequence ID" value="ULN41492.1"/>
    <property type="molecule type" value="Genomic_DNA"/>
</dbReference>
<organism evidence="1 2">
    <name type="scientific">Mycolicibacterium crocinum</name>
    <dbReference type="NCBI Taxonomy" id="388459"/>
    <lineage>
        <taxon>Bacteria</taxon>
        <taxon>Bacillati</taxon>
        <taxon>Actinomycetota</taxon>
        <taxon>Actinomycetes</taxon>
        <taxon>Mycobacteriales</taxon>
        <taxon>Mycobacteriaceae</taxon>
        <taxon>Mycolicibacterium</taxon>
    </lineage>
</organism>
<accession>A0ABY3TRB1</accession>
<evidence type="ECO:0000313" key="2">
    <source>
        <dbReference type="Proteomes" id="UP001055337"/>
    </source>
</evidence>
<dbReference type="Pfam" id="PF14081">
    <property type="entry name" value="DUF4262"/>
    <property type="match status" value="1"/>
</dbReference>